<comment type="caution">
    <text evidence="1">The sequence shown here is derived from an EMBL/GenBank/DDBJ whole genome shotgun (WGS) entry which is preliminary data.</text>
</comment>
<sequence>MALYKSIGLTAKTAAAILAEIVSMINKKLKDDEMLKLLNQKFSGLELVFASYLLGRIVGMSYAIKDMNSAIAIISDFRRYIQILEERGKEELEKVVENEILDEVIREIERMRDVI</sequence>
<accession>A0A7J2TJY9</accession>
<dbReference type="EMBL" id="DSLA01000069">
    <property type="protein sequence ID" value="HEH35371.1"/>
    <property type="molecule type" value="Genomic_DNA"/>
</dbReference>
<reference evidence="1" key="1">
    <citation type="journal article" date="2020" name="mSystems">
        <title>Genome- and Community-Level Interaction Insights into Carbon Utilization and Element Cycling Functions of Hydrothermarchaeota in Hydrothermal Sediment.</title>
        <authorList>
            <person name="Zhou Z."/>
            <person name="Liu Y."/>
            <person name="Xu W."/>
            <person name="Pan J."/>
            <person name="Luo Z.H."/>
            <person name="Li M."/>
        </authorList>
    </citation>
    <scope>NUCLEOTIDE SEQUENCE [LARGE SCALE GENOMIC DNA]</scope>
    <source>
        <strain evidence="1">SpSt-26</strain>
    </source>
</reference>
<gene>
    <name evidence="1" type="ORF">ENP88_04340</name>
</gene>
<name>A0A7J2TJY9_ARCFL</name>
<evidence type="ECO:0000313" key="1">
    <source>
        <dbReference type="EMBL" id="HEH35371.1"/>
    </source>
</evidence>
<dbReference type="AlphaFoldDB" id="A0A7J2TJY9"/>
<organism evidence="1">
    <name type="scientific">Archaeoglobus fulgidus</name>
    <dbReference type="NCBI Taxonomy" id="2234"/>
    <lineage>
        <taxon>Archaea</taxon>
        <taxon>Methanobacteriati</taxon>
        <taxon>Methanobacteriota</taxon>
        <taxon>Archaeoglobi</taxon>
        <taxon>Archaeoglobales</taxon>
        <taxon>Archaeoglobaceae</taxon>
        <taxon>Archaeoglobus</taxon>
    </lineage>
</organism>
<proteinExistence type="predicted"/>
<protein>
    <submittedName>
        <fullName evidence="1">Uncharacterized protein</fullName>
    </submittedName>
</protein>